<reference evidence="2 3" key="1">
    <citation type="submission" date="2019-04" db="EMBL/GenBank/DDBJ databases">
        <title>Fungal friends and foes A comparative genomics study of 23 Aspergillus species from section Flavi.</title>
        <authorList>
            <consortium name="DOE Joint Genome Institute"/>
            <person name="Kjaerbolling I."/>
            <person name="Vesth T.C."/>
            <person name="Frisvad J.C."/>
            <person name="Nybo J.L."/>
            <person name="Theobald S."/>
            <person name="Kildgaard S."/>
            <person name="Petersen T.I."/>
            <person name="Kuo A."/>
            <person name="Sato A."/>
            <person name="Lyhne E.K."/>
            <person name="Kogle M.E."/>
            <person name="Wiebenga A."/>
            <person name="Kun R.S."/>
            <person name="Lubbers R.J."/>
            <person name="Makela M.R."/>
            <person name="Barry K."/>
            <person name="Chovatia M."/>
            <person name="Clum A."/>
            <person name="Daum C."/>
            <person name="Haridas S."/>
            <person name="He G."/>
            <person name="LaButti K."/>
            <person name="Lipzen A."/>
            <person name="Mondo S."/>
            <person name="Pangilinan J."/>
            <person name="Riley R."/>
            <person name="Salamov A."/>
            <person name="Simmons B.A."/>
            <person name="Magnuson J.K."/>
            <person name="Henrissat B."/>
            <person name="Mortensen U.H."/>
            <person name="Larsen T.O."/>
            <person name="De vries R.P."/>
            <person name="Grigoriev I.V."/>
            <person name="Machida M."/>
            <person name="Baker S.E."/>
            <person name="Andersen M.R."/>
        </authorList>
    </citation>
    <scope>NUCLEOTIDE SEQUENCE [LARGE SCALE GENOMIC DNA]</scope>
    <source>
        <strain evidence="2 3">CBS 117618</strain>
    </source>
</reference>
<protein>
    <submittedName>
        <fullName evidence="2">Uncharacterized protein</fullName>
    </submittedName>
</protein>
<dbReference type="AlphaFoldDB" id="A0A5N6DA31"/>
<dbReference type="Proteomes" id="UP000326532">
    <property type="component" value="Unassembled WGS sequence"/>
</dbReference>
<gene>
    <name evidence="2" type="ORF">BDV34DRAFT_161002</name>
</gene>
<dbReference type="VEuPathDB" id="FungiDB:BDV34DRAFT_161002"/>
<name>A0A5N6DA31_ASPPA</name>
<accession>A0A5N6DA31</accession>
<evidence type="ECO:0000313" key="2">
    <source>
        <dbReference type="EMBL" id="KAB8201888.1"/>
    </source>
</evidence>
<feature type="region of interest" description="Disordered" evidence="1">
    <location>
        <begin position="186"/>
        <end position="211"/>
    </location>
</feature>
<sequence>MEKPTFFVLNKPLPMSEGGGLLGLCVVDPFRPLDIAAPQGVEKLAKEYYIEPVGAQKLQILLKAASEKSIFGRLQSLLEVAAAKGWKKKLDIKATSVVTHGLKLHDELFQKILEDDDMVKQITGKFKYSKHGMMQWRDALYMVVGYKTVTESAQTTEVSEHESRKAKAQLPAKEIANAFAPGVVPPGFDMNPELGEEAKEEGENKQSSKTASEQIFAVEYREITKPFFASKAGFKPKLGNVKHGSWGNAVMGQEALEGLNLYHGEGRSDVEKFESEGWSMVLEKTGALPTENSDPTFSQNAQA</sequence>
<evidence type="ECO:0000256" key="1">
    <source>
        <dbReference type="SAM" id="MobiDB-lite"/>
    </source>
</evidence>
<proteinExistence type="predicted"/>
<dbReference type="OMA" id="HEYCPED"/>
<keyword evidence="3" id="KW-1185">Reference proteome</keyword>
<organism evidence="2 3">
    <name type="scientific">Aspergillus parasiticus</name>
    <dbReference type="NCBI Taxonomy" id="5067"/>
    <lineage>
        <taxon>Eukaryota</taxon>
        <taxon>Fungi</taxon>
        <taxon>Dikarya</taxon>
        <taxon>Ascomycota</taxon>
        <taxon>Pezizomycotina</taxon>
        <taxon>Eurotiomycetes</taxon>
        <taxon>Eurotiomycetidae</taxon>
        <taxon>Eurotiales</taxon>
        <taxon>Aspergillaceae</taxon>
        <taxon>Aspergillus</taxon>
        <taxon>Aspergillus subgen. Circumdati</taxon>
    </lineage>
</organism>
<dbReference type="EMBL" id="ML735012">
    <property type="protein sequence ID" value="KAB8201888.1"/>
    <property type="molecule type" value="Genomic_DNA"/>
</dbReference>
<evidence type="ECO:0000313" key="3">
    <source>
        <dbReference type="Proteomes" id="UP000326532"/>
    </source>
</evidence>